<evidence type="ECO:0000256" key="6">
    <source>
        <dbReference type="ARBA" id="ARBA00023055"/>
    </source>
</evidence>
<dbReference type="AlphaFoldDB" id="A0A6P5Z7B5"/>
<evidence type="ECO:0000256" key="2">
    <source>
        <dbReference type="ARBA" id="ARBA00006370"/>
    </source>
</evidence>
<dbReference type="InterPro" id="IPR014756">
    <property type="entry name" value="Ig_E-set"/>
</dbReference>
<dbReference type="Pfam" id="PF02221">
    <property type="entry name" value="E1_DerP2_DerF2"/>
    <property type="match status" value="1"/>
</dbReference>
<keyword evidence="5 7" id="KW-0732">Signal</keyword>
<accession>A0A6P5Z7B5</accession>
<dbReference type="PANTHER" id="PTHR11306:SF0">
    <property type="entry name" value="PHOSPHATIDYLGLYCEROL_PHOSPHATIDYLINOSITOL TRANSFER PROTEIN"/>
    <property type="match status" value="1"/>
</dbReference>
<proteinExistence type="inferred from homology"/>
<dbReference type="InterPro" id="IPR033917">
    <property type="entry name" value="ML_PG-PI_TP"/>
</dbReference>
<comment type="function">
    <text evidence="1">Catalyzes the intermembrane transfer of phosphatidylglycerol and phosphatidylinositol.</text>
</comment>
<dbReference type="OrthoDB" id="6409159at2759"/>
<sequence>MKMIQYNQFIAPLLLLSLCLFVPLTVANDVNYCDKKAEYDVKVQRVEISPDPIARGKPANFSIFATTGAAIAEGKLVIEVSYFGWHIHSETHDLCDETSCPVSTSDFVVSHSQVLPGYTPPGSYSLKMKMYDANKHELTCIGFDFNIGFASSVADS</sequence>
<organism evidence="9 10">
    <name type="scientific">Durio zibethinus</name>
    <name type="common">Durian</name>
    <dbReference type="NCBI Taxonomy" id="66656"/>
    <lineage>
        <taxon>Eukaryota</taxon>
        <taxon>Viridiplantae</taxon>
        <taxon>Streptophyta</taxon>
        <taxon>Embryophyta</taxon>
        <taxon>Tracheophyta</taxon>
        <taxon>Spermatophyta</taxon>
        <taxon>Magnoliopsida</taxon>
        <taxon>eudicotyledons</taxon>
        <taxon>Gunneridae</taxon>
        <taxon>Pentapetalae</taxon>
        <taxon>rosids</taxon>
        <taxon>malvids</taxon>
        <taxon>Malvales</taxon>
        <taxon>Malvaceae</taxon>
        <taxon>Helicteroideae</taxon>
        <taxon>Durio</taxon>
    </lineage>
</organism>
<evidence type="ECO:0000256" key="1">
    <source>
        <dbReference type="ARBA" id="ARBA00002053"/>
    </source>
</evidence>
<dbReference type="GeneID" id="111297926"/>
<dbReference type="CDD" id="cd00917">
    <property type="entry name" value="PG-PI_TP"/>
    <property type="match status" value="1"/>
</dbReference>
<evidence type="ECO:0000256" key="5">
    <source>
        <dbReference type="ARBA" id="ARBA00022729"/>
    </source>
</evidence>
<dbReference type="SUPFAM" id="SSF81296">
    <property type="entry name" value="E set domains"/>
    <property type="match status" value="1"/>
</dbReference>
<evidence type="ECO:0000259" key="8">
    <source>
        <dbReference type="SMART" id="SM00737"/>
    </source>
</evidence>
<dbReference type="FunFam" id="2.60.40.770:FF:000002">
    <property type="entry name" value="putative phosphatidylglycerol/phosphatidylinositol transfer protein DDB_G0282179"/>
    <property type="match status" value="1"/>
</dbReference>
<evidence type="ECO:0000313" key="9">
    <source>
        <dbReference type="Proteomes" id="UP000515121"/>
    </source>
</evidence>
<comment type="similarity">
    <text evidence="2">Belongs to the NPC2 family.</text>
</comment>
<protein>
    <submittedName>
        <fullName evidence="10">Phosphatidylglycerol/phosphatidylinositol transfer protein DDB_G0282179</fullName>
    </submittedName>
</protein>
<feature type="chain" id="PRO_5027946313" evidence="7">
    <location>
        <begin position="28"/>
        <end position="156"/>
    </location>
</feature>
<dbReference type="PANTHER" id="PTHR11306">
    <property type="entry name" value="NIEMANN PICK TYPE C2 PROTEIN NPC2-RELATED"/>
    <property type="match status" value="1"/>
</dbReference>
<feature type="domain" description="MD-2-related lipid-recognition" evidence="8">
    <location>
        <begin position="30"/>
        <end position="145"/>
    </location>
</feature>
<evidence type="ECO:0000256" key="4">
    <source>
        <dbReference type="ARBA" id="ARBA00022448"/>
    </source>
</evidence>
<gene>
    <name evidence="10" type="primary">LOC111297926</name>
</gene>
<feature type="signal peptide" evidence="7">
    <location>
        <begin position="1"/>
        <end position="27"/>
    </location>
</feature>
<reference evidence="10" key="1">
    <citation type="submission" date="2025-08" db="UniProtKB">
        <authorList>
            <consortium name="RefSeq"/>
        </authorList>
    </citation>
    <scope>IDENTIFICATION</scope>
    <source>
        <tissue evidence="10">Fruit stalk</tissue>
    </source>
</reference>
<dbReference type="GO" id="GO:0032366">
    <property type="term" value="P:intracellular sterol transport"/>
    <property type="evidence" value="ECO:0007669"/>
    <property type="project" value="InterPro"/>
</dbReference>
<keyword evidence="9" id="KW-1185">Reference proteome</keyword>
<dbReference type="InterPro" id="IPR039670">
    <property type="entry name" value="NPC2-like"/>
</dbReference>
<comment type="subunit">
    <text evidence="3">Monomer.</text>
</comment>
<dbReference type="Gene3D" id="2.60.40.770">
    <property type="match status" value="1"/>
</dbReference>
<keyword evidence="6" id="KW-0445">Lipid transport</keyword>
<name>A0A6P5Z7B5_DURZI</name>
<evidence type="ECO:0000256" key="7">
    <source>
        <dbReference type="SAM" id="SignalP"/>
    </source>
</evidence>
<evidence type="ECO:0000256" key="3">
    <source>
        <dbReference type="ARBA" id="ARBA00011245"/>
    </source>
</evidence>
<dbReference type="Proteomes" id="UP000515121">
    <property type="component" value="Unplaced"/>
</dbReference>
<dbReference type="SMART" id="SM00737">
    <property type="entry name" value="ML"/>
    <property type="match status" value="1"/>
</dbReference>
<dbReference type="InterPro" id="IPR003172">
    <property type="entry name" value="ML_dom"/>
</dbReference>
<dbReference type="RefSeq" id="XP_022748266.1">
    <property type="nucleotide sequence ID" value="XM_022892531.1"/>
</dbReference>
<dbReference type="KEGG" id="dzi:111297926"/>
<evidence type="ECO:0000313" key="10">
    <source>
        <dbReference type="RefSeq" id="XP_022748266.1"/>
    </source>
</evidence>
<keyword evidence="4" id="KW-0813">Transport</keyword>
<dbReference type="GO" id="GO:0032934">
    <property type="term" value="F:sterol binding"/>
    <property type="evidence" value="ECO:0007669"/>
    <property type="project" value="InterPro"/>
</dbReference>